<evidence type="ECO:0000256" key="6">
    <source>
        <dbReference type="ARBA" id="ARBA00012513"/>
    </source>
</evidence>
<evidence type="ECO:0000256" key="17">
    <source>
        <dbReference type="ARBA" id="ARBA00022840"/>
    </source>
</evidence>
<comment type="catalytic activity">
    <reaction evidence="23">
        <text>L-threonyl-[protein] + ATP = O-phospho-L-threonyl-[protein] + ADP + H(+)</text>
        <dbReference type="Rhea" id="RHEA:46608"/>
        <dbReference type="Rhea" id="RHEA-COMP:11060"/>
        <dbReference type="Rhea" id="RHEA-COMP:11605"/>
        <dbReference type="ChEBI" id="CHEBI:15378"/>
        <dbReference type="ChEBI" id="CHEBI:30013"/>
        <dbReference type="ChEBI" id="CHEBI:30616"/>
        <dbReference type="ChEBI" id="CHEBI:61977"/>
        <dbReference type="ChEBI" id="CHEBI:456216"/>
        <dbReference type="EC" id="2.7.11.1"/>
    </reaction>
</comment>
<comment type="function">
    <text evidence="1">Component of the EKC/KEOPS complex that is required for the formation of a threonylcarbamoyl group on adenosine at position 37 (t(6)A37) in tRNAs that read codons beginning with adenine. The complex is probably involved in the transfer of the threonylcarbamoyl moiety of threonylcarbamoyl-AMP (TC-AMP) to the N6 group of A37. BUD32 has ATPase activity in the context of the EKC/KEOPS complex and likely plays a supporting role to the catalytic subunit KAE1. The EKC/KEOPS complex also promotes both telomere uncapping and telomere elongation. The complex is required for efficient recruitment of transcriptional coactivators.</text>
</comment>
<evidence type="ECO:0000256" key="22">
    <source>
        <dbReference type="ARBA" id="ARBA00033194"/>
    </source>
</evidence>
<gene>
    <name evidence="26" type="ORF">K466DRAFT_523018</name>
</gene>
<keyword evidence="9" id="KW-0158">Chromosome</keyword>
<dbReference type="GO" id="GO:0000781">
    <property type="term" value="C:chromosome, telomeric region"/>
    <property type="evidence" value="ECO:0007669"/>
    <property type="project" value="UniProtKB-SubCell"/>
</dbReference>
<dbReference type="STRING" id="1314778.A0A5C3PET9"/>
<keyword evidence="19" id="KW-0010">Activator</keyword>
<dbReference type="PROSITE" id="PS50011">
    <property type="entry name" value="PROTEIN_KINASE_DOM"/>
    <property type="match status" value="1"/>
</dbReference>
<protein>
    <recommendedName>
        <fullName evidence="8">EKC/KEOPS complex subunit BUD32</fullName>
        <ecNumber evidence="6">2.7.11.1</ecNumber>
    </recommendedName>
    <alternativeName>
        <fullName evidence="21 22">Atypical Serine/threonine protein kinase BUD32</fullName>
    </alternativeName>
    <alternativeName>
        <fullName evidence="7">EKC/KEOPS complex subunit bud32</fullName>
    </alternativeName>
</protein>
<keyword evidence="15" id="KW-0418">Kinase</keyword>
<organism evidence="26 27">
    <name type="scientific">Polyporus arcularius HHB13444</name>
    <dbReference type="NCBI Taxonomy" id="1314778"/>
    <lineage>
        <taxon>Eukaryota</taxon>
        <taxon>Fungi</taxon>
        <taxon>Dikarya</taxon>
        <taxon>Basidiomycota</taxon>
        <taxon>Agaricomycotina</taxon>
        <taxon>Agaricomycetes</taxon>
        <taxon>Polyporales</taxon>
        <taxon>Polyporaceae</taxon>
        <taxon>Polyporus</taxon>
    </lineage>
</organism>
<evidence type="ECO:0000256" key="13">
    <source>
        <dbReference type="ARBA" id="ARBA00022694"/>
    </source>
</evidence>
<dbReference type="FunCoup" id="A0A5C3PET9">
    <property type="interactions" value="262"/>
</dbReference>
<evidence type="ECO:0000256" key="8">
    <source>
        <dbReference type="ARBA" id="ARBA00019973"/>
    </source>
</evidence>
<keyword evidence="10" id="KW-0723">Serine/threonine-protein kinase</keyword>
<dbReference type="GO" id="GO:0008033">
    <property type="term" value="P:tRNA processing"/>
    <property type="evidence" value="ECO:0007669"/>
    <property type="project" value="UniProtKB-KW"/>
</dbReference>
<keyword evidence="13" id="KW-0819">tRNA processing</keyword>
<dbReference type="InterPro" id="IPR011009">
    <property type="entry name" value="Kinase-like_dom_sf"/>
</dbReference>
<dbReference type="InterPro" id="IPR000719">
    <property type="entry name" value="Prot_kinase_dom"/>
</dbReference>
<evidence type="ECO:0000256" key="14">
    <source>
        <dbReference type="ARBA" id="ARBA00022741"/>
    </source>
</evidence>
<proteinExistence type="inferred from homology"/>
<dbReference type="PROSITE" id="PS00109">
    <property type="entry name" value="PROTEIN_KINASE_TYR"/>
    <property type="match status" value="1"/>
</dbReference>
<comment type="similarity">
    <text evidence="4">Belongs to the protein kinase superfamily. BUD32 family.</text>
</comment>
<name>A0A5C3PET9_9APHY</name>
<keyword evidence="17" id="KW-0067">ATP-binding</keyword>
<dbReference type="Pfam" id="PF06293">
    <property type="entry name" value="Kdo"/>
    <property type="match status" value="1"/>
</dbReference>
<evidence type="ECO:0000256" key="2">
    <source>
        <dbReference type="ARBA" id="ARBA00004123"/>
    </source>
</evidence>
<evidence type="ECO:0000256" key="10">
    <source>
        <dbReference type="ARBA" id="ARBA00022527"/>
    </source>
</evidence>
<evidence type="ECO:0000256" key="24">
    <source>
        <dbReference type="ARBA" id="ARBA00048679"/>
    </source>
</evidence>
<comment type="catalytic activity">
    <reaction evidence="24">
        <text>L-seryl-[protein] + ATP = O-phospho-L-seryl-[protein] + ADP + H(+)</text>
        <dbReference type="Rhea" id="RHEA:17989"/>
        <dbReference type="Rhea" id="RHEA-COMP:9863"/>
        <dbReference type="Rhea" id="RHEA-COMP:11604"/>
        <dbReference type="ChEBI" id="CHEBI:15378"/>
        <dbReference type="ChEBI" id="CHEBI:29999"/>
        <dbReference type="ChEBI" id="CHEBI:30616"/>
        <dbReference type="ChEBI" id="CHEBI:83421"/>
        <dbReference type="ChEBI" id="CHEBI:456216"/>
        <dbReference type="EC" id="2.7.11.1"/>
    </reaction>
</comment>
<evidence type="ECO:0000256" key="16">
    <source>
        <dbReference type="ARBA" id="ARBA00022801"/>
    </source>
</evidence>
<sequence length="264" mass="29230">MAAQSPSTRLLETAEKISQGAEAKIYRAQLHPLSSHGDQAVEQILLKYRFHKQYRHPSLDASLTKSRVAGEARALIRCLRSGVNVPGIRMVDAAEGILGIEWIDGKSVRFLLGGGAEGEEEIEETADEPQEDVPPEEDTLQEYGISQDALMGMIGSEIAKMHQADIIHGDLTTSNMMLRHPSTRKGLQLVLIDFGLAYTSTLVEDKAVDLYVLERAFSSTHPESEPLFAGVMKAYETKMGKDWAPISRRLDDVRLRGRKRSMVG</sequence>
<feature type="domain" description="Protein kinase" evidence="25">
    <location>
        <begin position="11"/>
        <end position="264"/>
    </location>
</feature>
<keyword evidence="11" id="KW-0597">Phosphoprotein</keyword>
<dbReference type="Gene3D" id="1.10.510.10">
    <property type="entry name" value="Transferase(Phosphotransferase) domain 1"/>
    <property type="match status" value="1"/>
</dbReference>
<evidence type="ECO:0000259" key="25">
    <source>
        <dbReference type="PROSITE" id="PS50011"/>
    </source>
</evidence>
<keyword evidence="16" id="KW-0378">Hydrolase</keyword>
<dbReference type="EMBL" id="ML211168">
    <property type="protein sequence ID" value="TFK87118.1"/>
    <property type="molecule type" value="Genomic_DNA"/>
</dbReference>
<evidence type="ECO:0000256" key="7">
    <source>
        <dbReference type="ARBA" id="ARBA00013948"/>
    </source>
</evidence>
<dbReference type="SUPFAM" id="SSF56112">
    <property type="entry name" value="Protein kinase-like (PK-like)"/>
    <property type="match status" value="1"/>
</dbReference>
<comment type="subcellular location">
    <subcellularLocation>
        <location evidence="3">Chromosome</location>
        <location evidence="3">Telomere</location>
    </subcellularLocation>
    <subcellularLocation>
        <location evidence="2">Nucleus</location>
    </subcellularLocation>
</comment>
<dbReference type="InterPro" id="IPR008266">
    <property type="entry name" value="Tyr_kinase_AS"/>
</dbReference>
<dbReference type="GO" id="GO:0070525">
    <property type="term" value="P:tRNA threonylcarbamoyladenosine metabolic process"/>
    <property type="evidence" value="ECO:0007669"/>
    <property type="project" value="TreeGrafter"/>
</dbReference>
<dbReference type="GO" id="GO:0016787">
    <property type="term" value="F:hydrolase activity"/>
    <property type="evidence" value="ECO:0007669"/>
    <property type="project" value="UniProtKB-KW"/>
</dbReference>
<comment type="subunit">
    <text evidence="5">Component of the EKC/KEOPS complex composed of at least BUD32, CGI121, GON7, KAE1 and PCC1; the whole complex dimerizes.</text>
</comment>
<dbReference type="Gene3D" id="3.30.200.20">
    <property type="entry name" value="Phosphorylase Kinase, domain 1"/>
    <property type="match status" value="1"/>
</dbReference>
<keyword evidence="18" id="KW-0779">Telomere</keyword>
<dbReference type="GO" id="GO:0000408">
    <property type="term" value="C:EKC/KEOPS complex"/>
    <property type="evidence" value="ECO:0007669"/>
    <property type="project" value="UniProtKB-ARBA"/>
</dbReference>
<keyword evidence="14" id="KW-0547">Nucleotide-binding</keyword>
<evidence type="ECO:0000256" key="20">
    <source>
        <dbReference type="ARBA" id="ARBA00023242"/>
    </source>
</evidence>
<dbReference type="GO" id="GO:0005524">
    <property type="term" value="F:ATP binding"/>
    <property type="evidence" value="ECO:0007669"/>
    <property type="project" value="UniProtKB-KW"/>
</dbReference>
<dbReference type="GO" id="GO:0004674">
    <property type="term" value="F:protein serine/threonine kinase activity"/>
    <property type="evidence" value="ECO:0007669"/>
    <property type="project" value="UniProtKB-KW"/>
</dbReference>
<evidence type="ECO:0000313" key="26">
    <source>
        <dbReference type="EMBL" id="TFK87118.1"/>
    </source>
</evidence>
<dbReference type="GO" id="GO:0005634">
    <property type="term" value="C:nucleus"/>
    <property type="evidence" value="ECO:0007669"/>
    <property type="project" value="UniProtKB-SubCell"/>
</dbReference>
<keyword evidence="27" id="KW-1185">Reference proteome</keyword>
<reference evidence="26 27" key="1">
    <citation type="journal article" date="2019" name="Nat. Ecol. Evol.">
        <title>Megaphylogeny resolves global patterns of mushroom evolution.</title>
        <authorList>
            <person name="Varga T."/>
            <person name="Krizsan K."/>
            <person name="Foldi C."/>
            <person name="Dima B."/>
            <person name="Sanchez-Garcia M."/>
            <person name="Sanchez-Ramirez S."/>
            <person name="Szollosi G.J."/>
            <person name="Szarkandi J.G."/>
            <person name="Papp V."/>
            <person name="Albert L."/>
            <person name="Andreopoulos W."/>
            <person name="Angelini C."/>
            <person name="Antonin V."/>
            <person name="Barry K.W."/>
            <person name="Bougher N.L."/>
            <person name="Buchanan P."/>
            <person name="Buyck B."/>
            <person name="Bense V."/>
            <person name="Catcheside P."/>
            <person name="Chovatia M."/>
            <person name="Cooper J."/>
            <person name="Damon W."/>
            <person name="Desjardin D."/>
            <person name="Finy P."/>
            <person name="Geml J."/>
            <person name="Haridas S."/>
            <person name="Hughes K."/>
            <person name="Justo A."/>
            <person name="Karasinski D."/>
            <person name="Kautmanova I."/>
            <person name="Kiss B."/>
            <person name="Kocsube S."/>
            <person name="Kotiranta H."/>
            <person name="LaButti K.M."/>
            <person name="Lechner B.E."/>
            <person name="Liimatainen K."/>
            <person name="Lipzen A."/>
            <person name="Lukacs Z."/>
            <person name="Mihaltcheva S."/>
            <person name="Morgado L.N."/>
            <person name="Niskanen T."/>
            <person name="Noordeloos M.E."/>
            <person name="Ohm R.A."/>
            <person name="Ortiz-Santana B."/>
            <person name="Ovrebo C."/>
            <person name="Racz N."/>
            <person name="Riley R."/>
            <person name="Savchenko A."/>
            <person name="Shiryaev A."/>
            <person name="Soop K."/>
            <person name="Spirin V."/>
            <person name="Szebenyi C."/>
            <person name="Tomsovsky M."/>
            <person name="Tulloss R.E."/>
            <person name="Uehling J."/>
            <person name="Grigoriev I.V."/>
            <person name="Vagvolgyi C."/>
            <person name="Papp T."/>
            <person name="Martin F.M."/>
            <person name="Miettinen O."/>
            <person name="Hibbett D.S."/>
            <person name="Nagy L.G."/>
        </authorList>
    </citation>
    <scope>NUCLEOTIDE SEQUENCE [LARGE SCALE GENOMIC DNA]</scope>
    <source>
        <strain evidence="26 27">HHB13444</strain>
    </source>
</reference>
<evidence type="ECO:0000256" key="18">
    <source>
        <dbReference type="ARBA" id="ARBA00022895"/>
    </source>
</evidence>
<evidence type="ECO:0000256" key="1">
    <source>
        <dbReference type="ARBA" id="ARBA00003747"/>
    </source>
</evidence>
<evidence type="ECO:0000313" key="27">
    <source>
        <dbReference type="Proteomes" id="UP000308197"/>
    </source>
</evidence>
<accession>A0A5C3PET9</accession>
<evidence type="ECO:0000256" key="11">
    <source>
        <dbReference type="ARBA" id="ARBA00022553"/>
    </source>
</evidence>
<evidence type="ECO:0000256" key="19">
    <source>
        <dbReference type="ARBA" id="ARBA00023159"/>
    </source>
</evidence>
<evidence type="ECO:0000256" key="4">
    <source>
        <dbReference type="ARBA" id="ARBA00010630"/>
    </source>
</evidence>
<evidence type="ECO:0000256" key="12">
    <source>
        <dbReference type="ARBA" id="ARBA00022679"/>
    </source>
</evidence>
<evidence type="ECO:0000256" key="15">
    <source>
        <dbReference type="ARBA" id="ARBA00022777"/>
    </source>
</evidence>
<dbReference type="InParanoid" id="A0A5C3PET9"/>
<keyword evidence="12" id="KW-0808">Transferase</keyword>
<evidence type="ECO:0000256" key="3">
    <source>
        <dbReference type="ARBA" id="ARBA00004574"/>
    </source>
</evidence>
<dbReference type="EC" id="2.7.11.1" evidence="6"/>
<dbReference type="FunFam" id="1.10.510.10:FF:000323">
    <property type="entry name" value="TP53-regulating kinase, putative"/>
    <property type="match status" value="1"/>
</dbReference>
<dbReference type="PANTHER" id="PTHR12209">
    <property type="entry name" value="NON-SPECIFIC SERINE/THREONINE PROTEIN KINASE"/>
    <property type="match status" value="1"/>
</dbReference>
<evidence type="ECO:0000256" key="23">
    <source>
        <dbReference type="ARBA" id="ARBA00047899"/>
    </source>
</evidence>
<dbReference type="PANTHER" id="PTHR12209:SF0">
    <property type="entry name" value="EKC_KEOPS COMPLEX SUBUNIT TP53RK"/>
    <property type="match status" value="1"/>
</dbReference>
<dbReference type="GO" id="GO:0005829">
    <property type="term" value="C:cytosol"/>
    <property type="evidence" value="ECO:0007669"/>
    <property type="project" value="TreeGrafter"/>
</dbReference>
<evidence type="ECO:0000256" key="21">
    <source>
        <dbReference type="ARBA" id="ARBA00030980"/>
    </source>
</evidence>
<dbReference type="FunFam" id="3.30.200.20:FF:000201">
    <property type="entry name" value="TP53-regulating kinase isoform X1"/>
    <property type="match status" value="1"/>
</dbReference>
<evidence type="ECO:0000256" key="9">
    <source>
        <dbReference type="ARBA" id="ARBA00022454"/>
    </source>
</evidence>
<keyword evidence="20" id="KW-0539">Nucleus</keyword>
<dbReference type="AlphaFoldDB" id="A0A5C3PET9"/>
<dbReference type="Proteomes" id="UP000308197">
    <property type="component" value="Unassembled WGS sequence"/>
</dbReference>
<evidence type="ECO:0000256" key="5">
    <source>
        <dbReference type="ARBA" id="ARBA00011534"/>
    </source>
</evidence>